<dbReference type="SMART" id="SM00498">
    <property type="entry name" value="FH2"/>
    <property type="match status" value="1"/>
</dbReference>
<dbReference type="SUPFAM" id="SSF101447">
    <property type="entry name" value="Formin homology 2 domain (FH2 domain)"/>
    <property type="match status" value="1"/>
</dbReference>
<evidence type="ECO:0000256" key="1">
    <source>
        <dbReference type="SAM" id="Coils"/>
    </source>
</evidence>
<comment type="caution">
    <text evidence="3">The sequence shown here is derived from an EMBL/GenBank/DDBJ whole genome shotgun (WGS) entry which is preliminary data.</text>
</comment>
<dbReference type="PANTHER" id="PTHR45725">
    <property type="entry name" value="FORMIN HOMOLOGY 2 FAMILY MEMBER"/>
    <property type="match status" value="1"/>
</dbReference>
<name>A0ABR2WUW9_9FUNG</name>
<accession>A0ABR2WUW9</accession>
<evidence type="ECO:0000313" key="4">
    <source>
        <dbReference type="Proteomes" id="UP001479436"/>
    </source>
</evidence>
<dbReference type="InterPro" id="IPR011989">
    <property type="entry name" value="ARM-like"/>
</dbReference>
<dbReference type="Proteomes" id="UP001479436">
    <property type="component" value="Unassembled WGS sequence"/>
</dbReference>
<dbReference type="PROSITE" id="PS51444">
    <property type="entry name" value="FH2"/>
    <property type="match status" value="1"/>
</dbReference>
<reference evidence="3 4" key="1">
    <citation type="submission" date="2023-04" db="EMBL/GenBank/DDBJ databases">
        <title>Genome of Basidiobolus ranarum AG-B5.</title>
        <authorList>
            <person name="Stajich J.E."/>
            <person name="Carter-House D."/>
            <person name="Gryganskyi A."/>
        </authorList>
    </citation>
    <scope>NUCLEOTIDE SEQUENCE [LARGE SCALE GENOMIC DNA]</scope>
    <source>
        <strain evidence="3 4">AG-B5</strain>
    </source>
</reference>
<dbReference type="EMBL" id="JASJQH010000283">
    <property type="protein sequence ID" value="KAK9765329.1"/>
    <property type="molecule type" value="Genomic_DNA"/>
</dbReference>
<evidence type="ECO:0000313" key="3">
    <source>
        <dbReference type="EMBL" id="KAK9765329.1"/>
    </source>
</evidence>
<dbReference type="Gene3D" id="1.10.238.150">
    <property type="entry name" value="Formin, FH3 diaphanous domain"/>
    <property type="match status" value="1"/>
</dbReference>
<feature type="domain" description="FH2" evidence="2">
    <location>
        <begin position="282"/>
        <end position="691"/>
    </location>
</feature>
<dbReference type="Gene3D" id="1.20.58.630">
    <property type="match status" value="1"/>
</dbReference>
<sequence length="811" mass="93882">MKNIQEMRQYEYIYEVWLRHFTLDIWRGNNDSEVDCNKYDKISSDHHFYEYLVSNFIFMNSLIDTCEDIDIRVTTRLHMIASGVRSVIHKAKKFGSSTVDYQLKRFESGEENDYADMCSDSFNWCGINPRDLFVATFRPVERTKGHKPFLSILNHLLHAQRDQKSRNNYYRMLDTVVEQIISTDIVQVHEKLSTVFAVGELSSDSEDEDLFSSRLSRFRTSSIARSSSSVLSDQYPRTPTIDSFSMYDSQVNTSYSFQDQLENLKKDGIPPPPPPAPLALEKNTNRTPQKPVKKFNWEKLPEYAVESTLWKENQKQLNVEALSEQLDKDGIFEELEDRFAVKSKYLVPTFDPKKQIPKQIHILNSKRSYQIDIMLSSLKHMTPKEICDAFLSMDSTIISEDLLENFMKCLPTEQETKLLETYVETSEGKELGRAETILIETLKIDRFEEKLKAVYMKLTFNEKAFEMEKSLDNITQGCDTLKSNQHLAKLFQLILVIGNFMNAKDFRGNAKGFKIQSLNRLGDIRANSDSTTLLHFLTRLVERKFPELLQIKEVIGLVEAASKASFNEISDMIYSLKKDLGELTQNLGISTSEEETTTSSDESDPFVMEMEKFFSEARVSLDSLEEKLNNAKMIFKDTATFYGENADTITSEHFFNIFENFLSSFNNAIKDNQIEKEKKVILEKRRERQQEIELKKENQRKVARRTVYDVDISTTTDDDSDNKGVMDNLLESLRDHKKLSKRREKKRSVVPRLTTVLCDDMDSSTITHSPADTDPLSARATELLNQIQCENEQQSRQLHVSNEQSKRIHSI</sequence>
<protein>
    <recommendedName>
        <fullName evidence="2">FH2 domain-containing protein</fullName>
    </recommendedName>
</protein>
<feature type="coiled-coil region" evidence="1">
    <location>
        <begin position="777"/>
        <end position="804"/>
    </location>
</feature>
<dbReference type="SUPFAM" id="SSF48371">
    <property type="entry name" value="ARM repeat"/>
    <property type="match status" value="1"/>
</dbReference>
<dbReference type="PANTHER" id="PTHR45725:SF1">
    <property type="entry name" value="DISHEVELLED ASSOCIATED ACTIVATOR OF MORPHOGENESIS, ISOFORM D"/>
    <property type="match status" value="1"/>
</dbReference>
<keyword evidence="4" id="KW-1185">Reference proteome</keyword>
<proteinExistence type="predicted"/>
<dbReference type="Gene3D" id="1.25.10.10">
    <property type="entry name" value="Leucine-rich Repeat Variant"/>
    <property type="match status" value="1"/>
</dbReference>
<dbReference type="SMART" id="SM01139">
    <property type="entry name" value="Drf_FH3"/>
    <property type="match status" value="1"/>
</dbReference>
<dbReference type="Pfam" id="PF06367">
    <property type="entry name" value="Drf_FH3"/>
    <property type="match status" value="1"/>
</dbReference>
<dbReference type="InterPro" id="IPR016024">
    <property type="entry name" value="ARM-type_fold"/>
</dbReference>
<dbReference type="InterPro" id="IPR051425">
    <property type="entry name" value="Formin_Homology"/>
</dbReference>
<keyword evidence="1" id="KW-0175">Coiled coil</keyword>
<dbReference type="InterPro" id="IPR042201">
    <property type="entry name" value="FH2_Formin_sf"/>
</dbReference>
<gene>
    <name evidence="3" type="ORF">K7432_006420</name>
</gene>
<dbReference type="Gene3D" id="1.20.58.2220">
    <property type="entry name" value="Formin, FH2 domain"/>
    <property type="match status" value="1"/>
</dbReference>
<evidence type="ECO:0000259" key="2">
    <source>
        <dbReference type="PROSITE" id="PS51444"/>
    </source>
</evidence>
<dbReference type="InterPro" id="IPR015425">
    <property type="entry name" value="FH2_Formin"/>
</dbReference>
<dbReference type="InterPro" id="IPR010472">
    <property type="entry name" value="FH3_dom"/>
</dbReference>
<dbReference type="Gene3D" id="6.10.30.50">
    <property type="match status" value="1"/>
</dbReference>
<dbReference type="Pfam" id="PF02181">
    <property type="entry name" value="FH2"/>
    <property type="match status" value="1"/>
</dbReference>
<organism evidence="3 4">
    <name type="scientific">Basidiobolus ranarum</name>
    <dbReference type="NCBI Taxonomy" id="34480"/>
    <lineage>
        <taxon>Eukaryota</taxon>
        <taxon>Fungi</taxon>
        <taxon>Fungi incertae sedis</taxon>
        <taxon>Zoopagomycota</taxon>
        <taxon>Entomophthoromycotina</taxon>
        <taxon>Basidiobolomycetes</taxon>
        <taxon>Basidiobolales</taxon>
        <taxon>Basidiobolaceae</taxon>
        <taxon>Basidiobolus</taxon>
    </lineage>
</organism>